<dbReference type="Proteomes" id="UP001372338">
    <property type="component" value="Unassembled WGS sequence"/>
</dbReference>
<keyword evidence="1" id="KW-0472">Membrane</keyword>
<gene>
    <name evidence="2" type="ORF">RIF29_40514</name>
</gene>
<accession>A0AAN9E4U7</accession>
<dbReference type="EMBL" id="JAYWIO010000008">
    <property type="protein sequence ID" value="KAK7245666.1"/>
    <property type="molecule type" value="Genomic_DNA"/>
</dbReference>
<reference evidence="2 3" key="1">
    <citation type="submission" date="2024-01" db="EMBL/GenBank/DDBJ databases">
        <title>The genomes of 5 underutilized Papilionoideae crops provide insights into root nodulation and disease resistanc.</title>
        <authorList>
            <person name="Yuan L."/>
        </authorList>
    </citation>
    <scope>NUCLEOTIDE SEQUENCE [LARGE SCALE GENOMIC DNA]</scope>
    <source>
        <strain evidence="2">ZHUSHIDOU_FW_LH</strain>
        <tissue evidence="2">Leaf</tissue>
    </source>
</reference>
<keyword evidence="3" id="KW-1185">Reference proteome</keyword>
<evidence type="ECO:0000313" key="2">
    <source>
        <dbReference type="EMBL" id="KAK7245666.1"/>
    </source>
</evidence>
<organism evidence="2 3">
    <name type="scientific">Crotalaria pallida</name>
    <name type="common">Smooth rattlebox</name>
    <name type="synonym">Crotalaria striata</name>
    <dbReference type="NCBI Taxonomy" id="3830"/>
    <lineage>
        <taxon>Eukaryota</taxon>
        <taxon>Viridiplantae</taxon>
        <taxon>Streptophyta</taxon>
        <taxon>Embryophyta</taxon>
        <taxon>Tracheophyta</taxon>
        <taxon>Spermatophyta</taxon>
        <taxon>Magnoliopsida</taxon>
        <taxon>eudicotyledons</taxon>
        <taxon>Gunneridae</taxon>
        <taxon>Pentapetalae</taxon>
        <taxon>rosids</taxon>
        <taxon>fabids</taxon>
        <taxon>Fabales</taxon>
        <taxon>Fabaceae</taxon>
        <taxon>Papilionoideae</taxon>
        <taxon>50 kb inversion clade</taxon>
        <taxon>genistoids sensu lato</taxon>
        <taxon>core genistoids</taxon>
        <taxon>Crotalarieae</taxon>
        <taxon>Crotalaria</taxon>
    </lineage>
</organism>
<comment type="caution">
    <text evidence="2">The sequence shown here is derived from an EMBL/GenBank/DDBJ whole genome shotgun (WGS) entry which is preliminary data.</text>
</comment>
<keyword evidence="1" id="KW-0812">Transmembrane</keyword>
<evidence type="ECO:0000256" key="1">
    <source>
        <dbReference type="SAM" id="Phobius"/>
    </source>
</evidence>
<name>A0AAN9E4U7_CROPI</name>
<dbReference type="AlphaFoldDB" id="A0AAN9E4U7"/>
<keyword evidence="1" id="KW-1133">Transmembrane helix</keyword>
<proteinExistence type="predicted"/>
<protein>
    <submittedName>
        <fullName evidence="2">Uncharacterized protein</fullName>
    </submittedName>
</protein>
<feature type="transmembrane region" description="Helical" evidence="1">
    <location>
        <begin position="82"/>
        <end position="100"/>
    </location>
</feature>
<evidence type="ECO:0000313" key="3">
    <source>
        <dbReference type="Proteomes" id="UP001372338"/>
    </source>
</evidence>
<sequence length="113" mass="12710">MILKLKKVAKVWGDQRYLRKLRGSIPYTGFVSNSNILSKMAGIKKRLGSGTLLIMRFLDSSSGIPPESCSQLQTLRQADSDIDLLVGMLLIWCYLLWETLNPLFLSTPFVFGV</sequence>